<evidence type="ECO:0000313" key="1">
    <source>
        <dbReference type="EMBL" id="CAG8475273.1"/>
    </source>
</evidence>
<evidence type="ECO:0000313" key="2">
    <source>
        <dbReference type="Proteomes" id="UP000789706"/>
    </source>
</evidence>
<sequence>MEGIKMRKNLLCEKIHLSEKEVIVHKAYRFFSCGDNLLSQIFAAAHRKEELIIDWS</sequence>
<dbReference type="AlphaFoldDB" id="A0A9N8W7Y0"/>
<organism evidence="1 2">
    <name type="scientific">Diversispora eburnea</name>
    <dbReference type="NCBI Taxonomy" id="1213867"/>
    <lineage>
        <taxon>Eukaryota</taxon>
        <taxon>Fungi</taxon>
        <taxon>Fungi incertae sedis</taxon>
        <taxon>Mucoromycota</taxon>
        <taxon>Glomeromycotina</taxon>
        <taxon>Glomeromycetes</taxon>
        <taxon>Diversisporales</taxon>
        <taxon>Diversisporaceae</taxon>
        <taxon>Diversispora</taxon>
    </lineage>
</organism>
<name>A0A9N8W7Y0_9GLOM</name>
<reference evidence="1" key="1">
    <citation type="submission" date="2021-06" db="EMBL/GenBank/DDBJ databases">
        <authorList>
            <person name="Kallberg Y."/>
            <person name="Tangrot J."/>
            <person name="Rosling A."/>
        </authorList>
    </citation>
    <scope>NUCLEOTIDE SEQUENCE</scope>
    <source>
        <strain evidence="1">AZ414A</strain>
    </source>
</reference>
<protein>
    <submittedName>
        <fullName evidence="1">7093_t:CDS:1</fullName>
    </submittedName>
</protein>
<dbReference type="EMBL" id="CAJVPK010000213">
    <property type="protein sequence ID" value="CAG8475273.1"/>
    <property type="molecule type" value="Genomic_DNA"/>
</dbReference>
<accession>A0A9N8W7Y0</accession>
<keyword evidence="2" id="KW-1185">Reference proteome</keyword>
<gene>
    <name evidence="1" type="ORF">DEBURN_LOCUS3366</name>
</gene>
<proteinExistence type="predicted"/>
<dbReference type="Proteomes" id="UP000789706">
    <property type="component" value="Unassembled WGS sequence"/>
</dbReference>
<comment type="caution">
    <text evidence="1">The sequence shown here is derived from an EMBL/GenBank/DDBJ whole genome shotgun (WGS) entry which is preliminary data.</text>
</comment>